<dbReference type="Gene3D" id="3.40.50.1820">
    <property type="entry name" value="alpha/beta hydrolase"/>
    <property type="match status" value="1"/>
</dbReference>
<dbReference type="Gene3D" id="3.30.300.20">
    <property type="match status" value="1"/>
</dbReference>
<dbReference type="InterPro" id="IPR003718">
    <property type="entry name" value="OsmC/Ohr_fam"/>
</dbReference>
<reference evidence="2 3" key="1">
    <citation type="submission" date="2020-08" db="EMBL/GenBank/DDBJ databases">
        <title>Genomic Encyclopedia of Type Strains, Phase IV (KMG-IV): sequencing the most valuable type-strain genomes for metagenomic binning, comparative biology and taxonomic classification.</title>
        <authorList>
            <person name="Goeker M."/>
        </authorList>
    </citation>
    <scope>NUCLEOTIDE SEQUENCE [LARGE SCALE GENOMIC DNA]</scope>
    <source>
        <strain evidence="2 3">DSM 45385</strain>
    </source>
</reference>
<keyword evidence="3" id="KW-1185">Reference proteome</keyword>
<dbReference type="Proteomes" id="UP000568380">
    <property type="component" value="Unassembled WGS sequence"/>
</dbReference>
<dbReference type="SUPFAM" id="SSF82784">
    <property type="entry name" value="OsmC-like"/>
    <property type="match status" value="1"/>
</dbReference>
<dbReference type="InterPro" id="IPR029058">
    <property type="entry name" value="AB_hydrolase_fold"/>
</dbReference>
<organism evidence="2 3">
    <name type="scientific">Nonomuraea endophytica</name>
    <dbReference type="NCBI Taxonomy" id="714136"/>
    <lineage>
        <taxon>Bacteria</taxon>
        <taxon>Bacillati</taxon>
        <taxon>Actinomycetota</taxon>
        <taxon>Actinomycetes</taxon>
        <taxon>Streptosporangiales</taxon>
        <taxon>Streptosporangiaceae</taxon>
        <taxon>Nonomuraea</taxon>
    </lineage>
</organism>
<gene>
    <name evidence="2" type="ORF">HNR40_004535</name>
</gene>
<dbReference type="PANTHER" id="PTHR39624:SF2">
    <property type="entry name" value="OSMC-LIKE PROTEIN"/>
    <property type="match status" value="1"/>
</dbReference>
<comment type="caution">
    <text evidence="2">The sequence shown here is derived from an EMBL/GenBank/DDBJ whole genome shotgun (WGS) entry which is preliminary data.</text>
</comment>
<accession>A0A7W8A3X0</accession>
<protein>
    <submittedName>
        <fullName evidence="2">Putative redox protein</fullName>
    </submittedName>
</protein>
<dbReference type="InterPro" id="IPR015946">
    <property type="entry name" value="KH_dom-like_a/b"/>
</dbReference>
<dbReference type="InterPro" id="IPR000073">
    <property type="entry name" value="AB_hydrolase_1"/>
</dbReference>
<dbReference type="EMBL" id="JACHIN010000006">
    <property type="protein sequence ID" value="MBB5079049.1"/>
    <property type="molecule type" value="Genomic_DNA"/>
</dbReference>
<dbReference type="GO" id="GO:0003824">
    <property type="term" value="F:catalytic activity"/>
    <property type="evidence" value="ECO:0007669"/>
    <property type="project" value="UniProtKB-ARBA"/>
</dbReference>
<dbReference type="Pfam" id="PF12697">
    <property type="entry name" value="Abhydrolase_6"/>
    <property type="match status" value="1"/>
</dbReference>
<name>A0A7W8A3X0_9ACTN</name>
<evidence type="ECO:0000313" key="3">
    <source>
        <dbReference type="Proteomes" id="UP000568380"/>
    </source>
</evidence>
<sequence>MNHTKVLFPGSGGEPLAGRLELPSGPVAATALFAHCFTCGKDSVAAARISRELAARGVAVLRFDFTGLGDSGGDFANTTFTSNVGDLVCAAGHLRETIGAPSILIGHSLGGAAVLAAANLIPEAKAVVTIGAPADTSHVEHLLGSSRAEIEASGVAEVVLAGRPFRIREEFLADIRQQDQHERIAGLRRALLVMHAPQDELVGVENARLIYDAARHPKSFVSLDGADHLLTDREDAAYVAEVLAAWAGRYIDVAPEADGEPGVVTVEETRAGRYQQSVTLGRHRLIADEPRSFGGDDSGPGPFDLLLAALGACTSITVRMYADAKQIPLEHVTVTLRRKGKDTVVKDLALTGDLTDEQRGKLHEIADKCPVHRALTSPLTIERPADPPTG</sequence>
<dbReference type="RefSeq" id="WP_184964391.1">
    <property type="nucleotide sequence ID" value="NZ_JACHIN010000006.1"/>
</dbReference>
<dbReference type="InterPro" id="IPR036102">
    <property type="entry name" value="OsmC/Ohrsf"/>
</dbReference>
<evidence type="ECO:0000313" key="2">
    <source>
        <dbReference type="EMBL" id="MBB5079049.1"/>
    </source>
</evidence>
<dbReference type="AlphaFoldDB" id="A0A7W8A3X0"/>
<proteinExistence type="predicted"/>
<dbReference type="SUPFAM" id="SSF53474">
    <property type="entry name" value="alpha/beta-Hydrolases"/>
    <property type="match status" value="1"/>
</dbReference>
<evidence type="ECO:0000259" key="1">
    <source>
        <dbReference type="Pfam" id="PF12697"/>
    </source>
</evidence>
<feature type="domain" description="AB hydrolase-1" evidence="1">
    <location>
        <begin position="32"/>
        <end position="240"/>
    </location>
</feature>
<dbReference type="PANTHER" id="PTHR39624">
    <property type="entry name" value="PROTEIN INVOLVED IN RIMO-MEDIATED BETA-METHYLTHIOLATION OF RIBOSOMAL PROTEIN S12 YCAO"/>
    <property type="match status" value="1"/>
</dbReference>
<dbReference type="Pfam" id="PF02566">
    <property type="entry name" value="OsmC"/>
    <property type="match status" value="1"/>
</dbReference>